<reference evidence="2" key="2">
    <citation type="journal article" date="2019" name="IMA Fungus">
        <title>Genome sequencing and comparison of five Tilletia species to identify candidate genes for the detection of regulated species infecting wheat.</title>
        <authorList>
            <person name="Nguyen H.D.T."/>
            <person name="Sultana T."/>
            <person name="Kesanakurti P."/>
            <person name="Hambleton S."/>
        </authorList>
    </citation>
    <scope>NUCLEOTIDE SEQUENCE</scope>
    <source>
        <strain evidence="2">DAOMC 236426</strain>
    </source>
</reference>
<feature type="compositionally biased region" description="Low complexity" evidence="1">
    <location>
        <begin position="64"/>
        <end position="73"/>
    </location>
</feature>
<reference evidence="2" key="1">
    <citation type="submission" date="2016-04" db="EMBL/GenBank/DDBJ databases">
        <authorList>
            <person name="Nguyen H.D."/>
            <person name="Samba Siva P."/>
            <person name="Cullis J."/>
            <person name="Levesque C.A."/>
            <person name="Hambleton S."/>
        </authorList>
    </citation>
    <scope>NUCLEOTIDE SEQUENCE</scope>
    <source>
        <strain evidence="2">DAOMC 236426</strain>
    </source>
</reference>
<name>A0A8X7MKM7_9BASI</name>
<proteinExistence type="predicted"/>
<accession>A0A8X7MKM7</accession>
<gene>
    <name evidence="2" type="ORF">A4X06_0g8286</name>
</gene>
<dbReference type="Proteomes" id="UP000077684">
    <property type="component" value="Unassembled WGS sequence"/>
</dbReference>
<keyword evidence="3" id="KW-1185">Reference proteome</keyword>
<sequence>MANLCQCTTSALAPSSPSPTPSSSPCSRQTRSSLWPLGTANAASSLYATSAPTARLRGGANEIPPASVGAGAAPAPPNPSTSPDNSHIASKRTSTTTSGTTSPRLTLLRRKLHPLPSLPSPGPPVSLPPLRNILPLRRRSQLRVPAPASSSPGFAEGTEQAFGDDSAPTSDRVAPTVRGPAVSFPCLAPPAHRAEQPATCSRSGYVGIVILSFAEGTEQVITDKIAHAPRDPKTRTTRTGLDHARRILRISRQKSVLGTALTVKHVFDVHEDDRFACMADVGWITGHSYISTALS</sequence>
<feature type="region of interest" description="Disordered" evidence="1">
    <location>
        <begin position="56"/>
        <end position="105"/>
    </location>
</feature>
<evidence type="ECO:0000313" key="2">
    <source>
        <dbReference type="EMBL" id="KAE8239386.1"/>
    </source>
</evidence>
<feature type="region of interest" description="Disordered" evidence="1">
    <location>
        <begin position="142"/>
        <end position="176"/>
    </location>
</feature>
<dbReference type="InterPro" id="IPR042099">
    <property type="entry name" value="ANL_N_sf"/>
</dbReference>
<feature type="compositionally biased region" description="Low complexity" evidence="1">
    <location>
        <begin position="23"/>
        <end position="32"/>
    </location>
</feature>
<dbReference type="Gene3D" id="3.40.50.12780">
    <property type="entry name" value="N-terminal domain of ligase-like"/>
    <property type="match status" value="1"/>
</dbReference>
<evidence type="ECO:0000256" key="1">
    <source>
        <dbReference type="SAM" id="MobiDB-lite"/>
    </source>
</evidence>
<organism evidence="2 3">
    <name type="scientific">Tilletia controversa</name>
    <name type="common">dwarf bunt fungus</name>
    <dbReference type="NCBI Taxonomy" id="13291"/>
    <lineage>
        <taxon>Eukaryota</taxon>
        <taxon>Fungi</taxon>
        <taxon>Dikarya</taxon>
        <taxon>Basidiomycota</taxon>
        <taxon>Ustilaginomycotina</taxon>
        <taxon>Exobasidiomycetes</taxon>
        <taxon>Tilletiales</taxon>
        <taxon>Tilletiaceae</taxon>
        <taxon>Tilletia</taxon>
    </lineage>
</organism>
<protein>
    <submittedName>
        <fullName evidence="2">Uncharacterized protein</fullName>
    </submittedName>
</protein>
<comment type="caution">
    <text evidence="2">The sequence shown here is derived from an EMBL/GenBank/DDBJ whole genome shotgun (WGS) entry which is preliminary data.</text>
</comment>
<dbReference type="AlphaFoldDB" id="A0A8X7MKM7"/>
<feature type="region of interest" description="Disordered" evidence="1">
    <location>
        <begin position="1"/>
        <end position="32"/>
    </location>
</feature>
<evidence type="ECO:0000313" key="3">
    <source>
        <dbReference type="Proteomes" id="UP000077684"/>
    </source>
</evidence>
<feature type="compositionally biased region" description="Low complexity" evidence="1">
    <location>
        <begin position="91"/>
        <end position="105"/>
    </location>
</feature>
<dbReference type="EMBL" id="LWDE02001743">
    <property type="protein sequence ID" value="KAE8239386.1"/>
    <property type="molecule type" value="Genomic_DNA"/>
</dbReference>